<feature type="transmembrane region" description="Helical" evidence="5">
    <location>
        <begin position="186"/>
        <end position="205"/>
    </location>
</feature>
<evidence type="ECO:0000259" key="6">
    <source>
        <dbReference type="Pfam" id="PF00534"/>
    </source>
</evidence>
<evidence type="ECO:0000313" key="8">
    <source>
        <dbReference type="EMBL" id="MFD0317900.1"/>
    </source>
</evidence>
<gene>
    <name evidence="8" type="ORF">ACFQZ6_27535</name>
</gene>
<sequence>MTTRRPGSRPAPPSAAADAPRRTPRPAVLLTGSALLTGAVNYGGSVLAMRLLTPPEYARYAAVAAVLLVVGALAGATMPPLVARVTARQATAGQVSSVTGPCLRIAVAAALVCAVAAGAVTLPYATPGLLTVIAVAVAALWVNATGLGLTQSRQAFRSLAVLWTAEAVLRAAVTAVAAATGGGDTGAIAGFAAAAGSTALAALAVRPRRTSGPDTAAVPKHRTDDRARGPEGAGATAASTTGPMWRQALAIGLLQALVYLLPALDVVVAAAVQEGDAALAPYQALLLPARVPVFVATALAAVLLPRLTRCPAWGPTHGALGQALRQHAATVSVLVAATATCPPEILALAVPPAYAASADLLVPLGIAAGGHATLVLLVTVFLAWGPLLPVAVTLALVCPFAALGYGVAASGTRALAWTSAAVAVATAGAVAVLAWRRAGRVRPGRGAGCSLLAVPVPALVLGALRPHPLPWCLAAVALAGAATGWVTRRQRRAGPLRVLHLAFEDPRAPGAGGGSVRTHQVNRRLAASGVRVTAVCAPWPGCTPTTRDGVRYVPVLRRLAPVLRHRFPCQLAYFAAVTVGLPLLVRRTDPDLVVEDFAAPFSSVCVPWWTRRPVVGVVQWLAAREKARDYRLPFGAVERLGLRSHTTLVTVSEGLAEEVRRRRPQAHVVALPNGLDAGAVAARPPRDGNHLLYLGRLEHTSKGLDVLLRAYARVAGEVDTDLWIAGDGPHARALRELADRLGTGRRVRWLGRVDGDARFALLASARLVCVPSRYETFGLVAAEALACGTPVLCFDIPCLRDLVTRETGVRVPPGDTTAYGDALAALARDPERCRRLGAAGPASVRHLDWRETAHRQLALYRTVARHTRTV</sequence>
<dbReference type="InterPro" id="IPR028098">
    <property type="entry name" value="Glyco_trans_4-like_N"/>
</dbReference>
<dbReference type="Pfam" id="PF00534">
    <property type="entry name" value="Glycos_transf_1"/>
    <property type="match status" value="1"/>
</dbReference>
<accession>A0ABW2WEJ0</accession>
<feature type="transmembrane region" description="Helical" evidence="5">
    <location>
        <begin position="284"/>
        <end position="307"/>
    </location>
</feature>
<proteinExistence type="predicted"/>
<comment type="caution">
    <text evidence="8">The sequence shown here is derived from an EMBL/GenBank/DDBJ whole genome shotgun (WGS) entry which is preliminary data.</text>
</comment>
<evidence type="ECO:0000256" key="1">
    <source>
        <dbReference type="ARBA" id="ARBA00021292"/>
    </source>
</evidence>
<feature type="transmembrane region" description="Helical" evidence="5">
    <location>
        <begin position="447"/>
        <end position="464"/>
    </location>
</feature>
<organism evidence="8 9">
    <name type="scientific">Streptomyces flavalbus</name>
    <dbReference type="NCBI Taxonomy" id="2665155"/>
    <lineage>
        <taxon>Bacteria</taxon>
        <taxon>Bacillati</taxon>
        <taxon>Actinomycetota</taxon>
        <taxon>Actinomycetes</taxon>
        <taxon>Kitasatosporales</taxon>
        <taxon>Streptomycetaceae</taxon>
        <taxon>Streptomyces</taxon>
    </lineage>
</organism>
<evidence type="ECO:0000313" key="9">
    <source>
        <dbReference type="Proteomes" id="UP001597023"/>
    </source>
</evidence>
<protein>
    <recommendedName>
        <fullName evidence="1">D-inositol 3-phosphate glycosyltransferase</fullName>
    </recommendedName>
</protein>
<feature type="transmembrane region" description="Helical" evidence="5">
    <location>
        <begin position="360"/>
        <end position="383"/>
    </location>
</feature>
<dbReference type="InterPro" id="IPR001296">
    <property type="entry name" value="Glyco_trans_1"/>
</dbReference>
<feature type="transmembrane region" description="Helical" evidence="5">
    <location>
        <begin position="248"/>
        <end position="272"/>
    </location>
</feature>
<dbReference type="PANTHER" id="PTHR12526">
    <property type="entry name" value="GLYCOSYLTRANSFERASE"/>
    <property type="match status" value="1"/>
</dbReference>
<evidence type="ECO:0000256" key="5">
    <source>
        <dbReference type="SAM" id="Phobius"/>
    </source>
</evidence>
<dbReference type="Proteomes" id="UP001597023">
    <property type="component" value="Unassembled WGS sequence"/>
</dbReference>
<dbReference type="EMBL" id="JBHTEB010000001">
    <property type="protein sequence ID" value="MFD0317900.1"/>
    <property type="molecule type" value="Genomic_DNA"/>
</dbReference>
<dbReference type="Pfam" id="PF13439">
    <property type="entry name" value="Glyco_transf_4"/>
    <property type="match status" value="1"/>
</dbReference>
<dbReference type="RefSeq" id="WP_381613990.1">
    <property type="nucleotide sequence ID" value="NZ_JBHTEB010000001.1"/>
</dbReference>
<dbReference type="GO" id="GO:0016757">
    <property type="term" value="F:glycosyltransferase activity"/>
    <property type="evidence" value="ECO:0007669"/>
    <property type="project" value="UniProtKB-KW"/>
</dbReference>
<feature type="transmembrane region" description="Helical" evidence="5">
    <location>
        <begin position="102"/>
        <end position="122"/>
    </location>
</feature>
<keyword evidence="5" id="KW-0472">Membrane</keyword>
<keyword evidence="2 8" id="KW-0328">Glycosyltransferase</keyword>
<feature type="transmembrane region" description="Helical" evidence="5">
    <location>
        <begin position="60"/>
        <end position="82"/>
    </location>
</feature>
<dbReference type="SUPFAM" id="SSF53756">
    <property type="entry name" value="UDP-Glycosyltransferase/glycogen phosphorylase"/>
    <property type="match status" value="1"/>
</dbReference>
<feature type="transmembrane region" description="Helical" evidence="5">
    <location>
        <begin position="128"/>
        <end position="149"/>
    </location>
</feature>
<evidence type="ECO:0000256" key="4">
    <source>
        <dbReference type="SAM" id="MobiDB-lite"/>
    </source>
</evidence>
<feature type="domain" description="Glycosyltransferase subfamily 4-like N-terminal" evidence="7">
    <location>
        <begin position="512"/>
        <end position="676"/>
    </location>
</feature>
<dbReference type="PANTHER" id="PTHR12526:SF510">
    <property type="entry name" value="D-INOSITOL 3-PHOSPHATE GLYCOSYLTRANSFERASE"/>
    <property type="match status" value="1"/>
</dbReference>
<keyword evidence="5" id="KW-0812">Transmembrane</keyword>
<dbReference type="Gene3D" id="3.40.50.2000">
    <property type="entry name" value="Glycogen Phosphorylase B"/>
    <property type="match status" value="2"/>
</dbReference>
<feature type="transmembrane region" description="Helical" evidence="5">
    <location>
        <begin position="161"/>
        <end position="180"/>
    </location>
</feature>
<name>A0ABW2WEJ0_9ACTN</name>
<feature type="domain" description="Glycosyl transferase family 1" evidence="6">
    <location>
        <begin position="685"/>
        <end position="840"/>
    </location>
</feature>
<reference evidence="9" key="1">
    <citation type="journal article" date="2019" name="Int. J. Syst. Evol. Microbiol.">
        <title>The Global Catalogue of Microorganisms (GCM) 10K type strain sequencing project: providing services to taxonomists for standard genome sequencing and annotation.</title>
        <authorList>
            <consortium name="The Broad Institute Genomics Platform"/>
            <consortium name="The Broad Institute Genome Sequencing Center for Infectious Disease"/>
            <person name="Wu L."/>
            <person name="Ma J."/>
        </authorList>
    </citation>
    <scope>NUCLEOTIDE SEQUENCE [LARGE SCALE GENOMIC DNA]</scope>
    <source>
        <strain evidence="9">CGMCC 4.7400</strain>
    </source>
</reference>
<feature type="transmembrane region" description="Helical" evidence="5">
    <location>
        <begin position="328"/>
        <end position="354"/>
    </location>
</feature>
<feature type="region of interest" description="Disordered" evidence="4">
    <location>
        <begin position="208"/>
        <end position="239"/>
    </location>
</feature>
<evidence type="ECO:0000256" key="2">
    <source>
        <dbReference type="ARBA" id="ARBA00022676"/>
    </source>
</evidence>
<keyword evidence="5" id="KW-1133">Transmembrane helix</keyword>
<evidence type="ECO:0000256" key="3">
    <source>
        <dbReference type="ARBA" id="ARBA00022679"/>
    </source>
</evidence>
<keyword evidence="9" id="KW-1185">Reference proteome</keyword>
<feature type="transmembrane region" description="Helical" evidence="5">
    <location>
        <begin position="414"/>
        <end position="435"/>
    </location>
</feature>
<feature type="transmembrane region" description="Helical" evidence="5">
    <location>
        <begin position="27"/>
        <end position="48"/>
    </location>
</feature>
<feature type="transmembrane region" description="Helical" evidence="5">
    <location>
        <begin position="390"/>
        <end position="408"/>
    </location>
</feature>
<feature type="region of interest" description="Disordered" evidence="4">
    <location>
        <begin position="1"/>
        <end position="23"/>
    </location>
</feature>
<dbReference type="CDD" id="cd03801">
    <property type="entry name" value="GT4_PimA-like"/>
    <property type="match status" value="1"/>
</dbReference>
<keyword evidence="3 8" id="KW-0808">Transferase</keyword>
<evidence type="ECO:0000259" key="7">
    <source>
        <dbReference type="Pfam" id="PF13439"/>
    </source>
</evidence>